<dbReference type="PANTHER" id="PTHR18879:SF20">
    <property type="entry name" value="CENTROSOMAL PROTEIN OF 290 KDA"/>
    <property type="match status" value="1"/>
</dbReference>
<dbReference type="Proteomes" id="UP000887567">
    <property type="component" value="Unplaced"/>
</dbReference>
<evidence type="ECO:0000256" key="5">
    <source>
        <dbReference type="ARBA" id="ARBA00023054"/>
    </source>
</evidence>
<evidence type="ECO:0000256" key="4">
    <source>
        <dbReference type="ARBA" id="ARBA00022794"/>
    </source>
</evidence>
<feature type="region of interest" description="Disordered" evidence="9">
    <location>
        <begin position="150"/>
        <end position="171"/>
    </location>
</feature>
<dbReference type="RefSeq" id="XP_020911264.1">
    <property type="nucleotide sequence ID" value="XM_021055605.2"/>
</dbReference>
<sequence>MVAIDWNRVLGTDVVNLVQNEEEVDSLVNILDGATIDESEVTDPSKMVKLFEVTQACMRYKRSQVEAMEEELEISVKKEQDFLDEVDILQRELDQYRKHAGSGGDDFMREIQSLSNKNRMLEQDITDKDQALFQEKNKVDKLSTKIEEMERENRSLKREVERSRMDSRDLQRQIEQQRESLALRREGDAMKSTMAKKNKELSEYLDEIKMLQEENETLNDQLTDVRKELEESTMEMNKMTDEYTKLKTVLQQSDLILEDMRRERDALRAQIQDLRIQFSSKSDADDQIMMAVNLKVEEWKNVLATKDAEINQYKVMIADLKQRITGLEMDSDKSSLVMLQQALMEKEEQIQMLKKEVEKATADMKGVVDQVEEVKAQSEKGVPSAFQQKKIAELGSTLRREQHLAGQERERMLKAEEAARQKDKQLNDLMARMMQYEKGEYGLSDAVQEIKEHKAQIRIRDQNVEYLTGQVNKLSLALNDLEMENEEFRERLGLDPKDKLDIEEIKHKKKVKAEQAAAMNRVLVKEIERLEDERLKLKKQLRKQAMHRGAR</sequence>
<keyword evidence="5 8" id="KW-0175">Coiled coil</keyword>
<dbReference type="GO" id="GO:0034451">
    <property type="term" value="C:centriolar satellite"/>
    <property type="evidence" value="ECO:0007669"/>
    <property type="project" value="TreeGrafter"/>
</dbReference>
<organism evidence="10 11">
    <name type="scientific">Exaiptasia diaphana</name>
    <name type="common">Tropical sea anemone</name>
    <name type="synonym">Aiptasia pulchella</name>
    <dbReference type="NCBI Taxonomy" id="2652724"/>
    <lineage>
        <taxon>Eukaryota</taxon>
        <taxon>Metazoa</taxon>
        <taxon>Cnidaria</taxon>
        <taxon>Anthozoa</taxon>
        <taxon>Hexacorallia</taxon>
        <taxon>Actiniaria</taxon>
        <taxon>Aiptasiidae</taxon>
        <taxon>Exaiptasia</taxon>
    </lineage>
</organism>
<keyword evidence="6" id="KW-0206">Cytoskeleton</keyword>
<reference evidence="10" key="1">
    <citation type="submission" date="2022-11" db="UniProtKB">
        <authorList>
            <consortium name="EnsemblMetazoa"/>
        </authorList>
    </citation>
    <scope>IDENTIFICATION</scope>
</reference>
<feature type="coiled-coil region" evidence="8">
    <location>
        <begin position="303"/>
        <end position="377"/>
    </location>
</feature>
<dbReference type="InterPro" id="IPR026201">
    <property type="entry name" value="Cep290"/>
</dbReference>
<feature type="coiled-coil region" evidence="8">
    <location>
        <begin position="471"/>
        <end position="547"/>
    </location>
</feature>
<dbReference type="OrthoDB" id="6351660at2759"/>
<keyword evidence="11" id="KW-1185">Reference proteome</keyword>
<evidence type="ECO:0000256" key="1">
    <source>
        <dbReference type="ARBA" id="ARBA00004120"/>
    </source>
</evidence>
<comment type="subcellular location">
    <subcellularLocation>
        <location evidence="1">Cytoplasm</location>
        <location evidence="1">Cytoskeleton</location>
        <location evidence="1">Cilium basal body</location>
    </subcellularLocation>
    <subcellularLocation>
        <location evidence="2">Cytoplasm</location>
        <location evidence="2">Cytoskeleton</location>
        <location evidence="2">Microtubule organizing center</location>
        <location evidence="2">Centrosome</location>
    </subcellularLocation>
</comment>
<dbReference type="AlphaFoldDB" id="A0A913XXA8"/>
<dbReference type="GeneID" id="110249027"/>
<dbReference type="GO" id="GO:0097711">
    <property type="term" value="P:ciliary basal body-plasma membrane docking"/>
    <property type="evidence" value="ECO:0007669"/>
    <property type="project" value="TreeGrafter"/>
</dbReference>
<proteinExistence type="predicted"/>
<keyword evidence="7" id="KW-0966">Cell projection</keyword>
<evidence type="ECO:0000256" key="2">
    <source>
        <dbReference type="ARBA" id="ARBA00004300"/>
    </source>
</evidence>
<evidence type="ECO:0000256" key="6">
    <source>
        <dbReference type="ARBA" id="ARBA00023212"/>
    </source>
</evidence>
<evidence type="ECO:0000256" key="9">
    <source>
        <dbReference type="SAM" id="MobiDB-lite"/>
    </source>
</evidence>
<evidence type="ECO:0000256" key="7">
    <source>
        <dbReference type="ARBA" id="ARBA00023273"/>
    </source>
</evidence>
<dbReference type="GO" id="GO:1905515">
    <property type="term" value="P:non-motile cilium assembly"/>
    <property type="evidence" value="ECO:0007669"/>
    <property type="project" value="TreeGrafter"/>
</dbReference>
<protein>
    <submittedName>
        <fullName evidence="10">Uncharacterized protein</fullName>
    </submittedName>
</protein>
<accession>A0A913XXA8</accession>
<dbReference type="GO" id="GO:1905349">
    <property type="term" value="P:ciliary transition zone assembly"/>
    <property type="evidence" value="ECO:0007669"/>
    <property type="project" value="TreeGrafter"/>
</dbReference>
<dbReference type="GO" id="GO:0035869">
    <property type="term" value="C:ciliary transition zone"/>
    <property type="evidence" value="ECO:0007669"/>
    <property type="project" value="TreeGrafter"/>
</dbReference>
<evidence type="ECO:0000256" key="8">
    <source>
        <dbReference type="SAM" id="Coils"/>
    </source>
</evidence>
<keyword evidence="3" id="KW-0963">Cytoplasm</keyword>
<name>A0A913XXA8_EXADI</name>
<evidence type="ECO:0000313" key="11">
    <source>
        <dbReference type="Proteomes" id="UP000887567"/>
    </source>
</evidence>
<dbReference type="KEGG" id="epa:110249027"/>
<dbReference type="EnsemblMetazoa" id="XM_021055605.2">
    <property type="protein sequence ID" value="XP_020911264.1"/>
    <property type="gene ID" value="LOC110249027"/>
</dbReference>
<dbReference type="PANTHER" id="PTHR18879">
    <property type="entry name" value="CENTROSOMAL PROTEIN OF 290 KDA"/>
    <property type="match status" value="1"/>
</dbReference>
<dbReference type="OMA" id="HICEMAY"/>
<evidence type="ECO:0000313" key="10">
    <source>
        <dbReference type="EnsemblMetazoa" id="XP_020911264.1"/>
    </source>
</evidence>
<evidence type="ECO:0000256" key="3">
    <source>
        <dbReference type="ARBA" id="ARBA00022490"/>
    </source>
</evidence>
<dbReference type="Gene3D" id="1.10.287.1490">
    <property type="match status" value="1"/>
</dbReference>
<keyword evidence="4" id="KW-0970">Cilium biogenesis/degradation</keyword>